<dbReference type="OrthoDB" id="3256376at2759"/>
<evidence type="ECO:0000256" key="2">
    <source>
        <dbReference type="ARBA" id="ARBA00004308"/>
    </source>
</evidence>
<feature type="domain" description="Protein kinase" evidence="16">
    <location>
        <begin position="196"/>
        <end position="481"/>
    </location>
</feature>
<evidence type="ECO:0000256" key="4">
    <source>
        <dbReference type="ARBA" id="ARBA00022692"/>
    </source>
</evidence>
<dbReference type="PRINTS" id="PR00109">
    <property type="entry name" value="TYRKINASE"/>
</dbReference>
<dbReference type="PANTHER" id="PTHR24416:SF349">
    <property type="entry name" value="TYROSINE-PROTEIN KINASE RYK"/>
    <property type="match status" value="1"/>
</dbReference>
<evidence type="ECO:0000256" key="3">
    <source>
        <dbReference type="ARBA" id="ARBA00022679"/>
    </source>
</evidence>
<keyword evidence="8" id="KW-0067">ATP-binding</keyword>
<dbReference type="InterPro" id="IPR011009">
    <property type="entry name" value="Kinase-like_dom_sf"/>
</dbReference>
<dbReference type="Proteomes" id="UP000683360">
    <property type="component" value="Unassembled WGS sequence"/>
</dbReference>
<dbReference type="EMBL" id="CAJPWZ010002490">
    <property type="protein sequence ID" value="CAG2238789.1"/>
    <property type="molecule type" value="Genomic_DNA"/>
</dbReference>
<dbReference type="FunFam" id="1.10.510.10:FF:001512">
    <property type="entry name" value="Receptor tyrosine-protein kinase erbB-2"/>
    <property type="match status" value="1"/>
</dbReference>
<dbReference type="GO" id="GO:0043235">
    <property type="term" value="C:receptor complex"/>
    <property type="evidence" value="ECO:0007669"/>
    <property type="project" value="TreeGrafter"/>
</dbReference>
<evidence type="ECO:0000256" key="1">
    <source>
        <dbReference type="ARBA" id="ARBA00004167"/>
    </source>
</evidence>
<protein>
    <submittedName>
        <fullName evidence="17">Insulin-like peptide receptor,Discoidin domain-containing receptor 2</fullName>
    </submittedName>
</protein>
<sequence>MLFSDNIIIQGTRLKEACEGSLKIMIGSINCKIESSTNEKITCRPDLDFPGVSLDAADVMVKIGNFNHTAGRIKLILFWDTMEFIGIAIGAGALVILVLVICICCCCCRRKKSDSYNNSSKSPIQNGFDIPMYNAGSTSPSTTNLIQKEEVPSFPNRMYSEKHHLEQALSYDETDCSDDFLHKIESSVREKIEKSISDRQNIEPGKVCTLKGTEIRVLNGTFSKNSPNAGKELTIKTNVKTLKELMVDNKYPAWVNNGLLECMKFQDCFHDNIQRMLGISVDQNRFYEFYPAYSRGFKEYLNDAKHDFTVKQLLEMCLQVAQGMTYLSNENMVHKDLATRNCVVCADGLIKISDSSFSWNLYPTEYLYDQLRQRYLPVRWMALESLKMGYYDISSDVWSFGVLLWEVMTLSLYLPYHDQESDKVIKDHIDEGFRLGMPTNAPEDLYGLMVNCWEVDNHHRPSFDEIVQQLGNVMDPESKYINLDQSTAGKHNAAPPVPQRGGTVIRGQRS</sequence>
<evidence type="ECO:0000256" key="9">
    <source>
        <dbReference type="ARBA" id="ARBA00022989"/>
    </source>
</evidence>
<evidence type="ECO:0000256" key="13">
    <source>
        <dbReference type="ARBA" id="ARBA00023180"/>
    </source>
</evidence>
<keyword evidence="9 15" id="KW-1133">Transmembrane helix</keyword>
<evidence type="ECO:0000256" key="14">
    <source>
        <dbReference type="SAM" id="MobiDB-lite"/>
    </source>
</evidence>
<keyword evidence="13" id="KW-0325">Glycoprotein</keyword>
<dbReference type="InterPro" id="IPR008266">
    <property type="entry name" value="Tyr_kinase_AS"/>
</dbReference>
<dbReference type="GO" id="GO:0004714">
    <property type="term" value="F:transmembrane receptor protein tyrosine kinase activity"/>
    <property type="evidence" value="ECO:0007669"/>
    <property type="project" value="TreeGrafter"/>
</dbReference>
<accession>A0A8S3TYT1</accession>
<dbReference type="InterPro" id="IPR050122">
    <property type="entry name" value="RTK"/>
</dbReference>
<evidence type="ECO:0000256" key="7">
    <source>
        <dbReference type="ARBA" id="ARBA00022777"/>
    </source>
</evidence>
<dbReference type="Gene3D" id="1.10.510.10">
    <property type="entry name" value="Transferase(Phosphotransferase) domain 1"/>
    <property type="match status" value="1"/>
</dbReference>
<evidence type="ECO:0000313" key="17">
    <source>
        <dbReference type="EMBL" id="CAG2238789.1"/>
    </source>
</evidence>
<keyword evidence="12 17" id="KW-0675">Receptor</keyword>
<comment type="subcellular location">
    <subcellularLocation>
        <location evidence="2">Endomembrane system</location>
    </subcellularLocation>
    <subcellularLocation>
        <location evidence="1">Membrane</location>
        <topology evidence="1">Single-pass membrane protein</topology>
    </subcellularLocation>
</comment>
<keyword evidence="3" id="KW-0808">Transferase</keyword>
<dbReference type="GO" id="GO:0048468">
    <property type="term" value="P:cell development"/>
    <property type="evidence" value="ECO:0007669"/>
    <property type="project" value="UniProtKB-ARBA"/>
</dbReference>
<evidence type="ECO:0000259" key="16">
    <source>
        <dbReference type="PROSITE" id="PS50011"/>
    </source>
</evidence>
<feature type="transmembrane region" description="Helical" evidence="15">
    <location>
        <begin position="84"/>
        <end position="108"/>
    </location>
</feature>
<dbReference type="GO" id="GO:0007169">
    <property type="term" value="P:cell surface receptor protein tyrosine kinase signaling pathway"/>
    <property type="evidence" value="ECO:0007669"/>
    <property type="project" value="TreeGrafter"/>
</dbReference>
<dbReference type="GO" id="GO:0005886">
    <property type="term" value="C:plasma membrane"/>
    <property type="evidence" value="ECO:0007669"/>
    <property type="project" value="TreeGrafter"/>
</dbReference>
<reference evidence="17" key="1">
    <citation type="submission" date="2021-03" db="EMBL/GenBank/DDBJ databases">
        <authorList>
            <person name="Bekaert M."/>
        </authorList>
    </citation>
    <scope>NUCLEOTIDE SEQUENCE</scope>
</reference>
<evidence type="ECO:0000256" key="11">
    <source>
        <dbReference type="ARBA" id="ARBA00023137"/>
    </source>
</evidence>
<dbReference type="InterPro" id="IPR001245">
    <property type="entry name" value="Ser-Thr/Tyr_kinase_cat_dom"/>
</dbReference>
<evidence type="ECO:0000256" key="6">
    <source>
        <dbReference type="ARBA" id="ARBA00022741"/>
    </source>
</evidence>
<dbReference type="AlphaFoldDB" id="A0A8S3TYT1"/>
<evidence type="ECO:0000256" key="10">
    <source>
        <dbReference type="ARBA" id="ARBA00023136"/>
    </source>
</evidence>
<dbReference type="PROSITE" id="PS00109">
    <property type="entry name" value="PROTEIN_KINASE_TYR"/>
    <property type="match status" value="1"/>
</dbReference>
<dbReference type="SUPFAM" id="SSF56112">
    <property type="entry name" value="Protein kinase-like (PK-like)"/>
    <property type="match status" value="1"/>
</dbReference>
<organism evidence="17 18">
    <name type="scientific">Mytilus edulis</name>
    <name type="common">Blue mussel</name>
    <dbReference type="NCBI Taxonomy" id="6550"/>
    <lineage>
        <taxon>Eukaryota</taxon>
        <taxon>Metazoa</taxon>
        <taxon>Spiralia</taxon>
        <taxon>Lophotrochozoa</taxon>
        <taxon>Mollusca</taxon>
        <taxon>Bivalvia</taxon>
        <taxon>Autobranchia</taxon>
        <taxon>Pteriomorphia</taxon>
        <taxon>Mytilida</taxon>
        <taxon>Mytiloidea</taxon>
        <taxon>Mytilidae</taxon>
        <taxon>Mytilinae</taxon>
        <taxon>Mytilus</taxon>
    </lineage>
</organism>
<keyword evidence="4 15" id="KW-0812">Transmembrane</keyword>
<comment type="caution">
    <text evidence="17">The sequence shown here is derived from an EMBL/GenBank/DDBJ whole genome shotgun (WGS) entry which is preliminary data.</text>
</comment>
<evidence type="ECO:0000256" key="12">
    <source>
        <dbReference type="ARBA" id="ARBA00023170"/>
    </source>
</evidence>
<dbReference type="GO" id="GO:0012505">
    <property type="term" value="C:endomembrane system"/>
    <property type="evidence" value="ECO:0007669"/>
    <property type="project" value="UniProtKB-SubCell"/>
</dbReference>
<proteinExistence type="predicted"/>
<keyword evidence="5" id="KW-0732">Signal</keyword>
<keyword evidence="6" id="KW-0547">Nucleotide-binding</keyword>
<dbReference type="PROSITE" id="PS50011">
    <property type="entry name" value="PROTEIN_KINASE_DOM"/>
    <property type="match status" value="1"/>
</dbReference>
<feature type="region of interest" description="Disordered" evidence="14">
    <location>
        <begin position="487"/>
        <end position="510"/>
    </location>
</feature>
<evidence type="ECO:0000256" key="15">
    <source>
        <dbReference type="SAM" id="Phobius"/>
    </source>
</evidence>
<keyword evidence="10 15" id="KW-0472">Membrane</keyword>
<dbReference type="CDD" id="cd00603">
    <property type="entry name" value="IPT_PCSR"/>
    <property type="match status" value="1"/>
</dbReference>
<gene>
    <name evidence="17" type="ORF">MEDL_51160</name>
</gene>
<evidence type="ECO:0000313" key="18">
    <source>
        <dbReference type="Proteomes" id="UP000683360"/>
    </source>
</evidence>
<keyword evidence="18" id="KW-1185">Reference proteome</keyword>
<dbReference type="Pfam" id="PF07714">
    <property type="entry name" value="PK_Tyr_Ser-Thr"/>
    <property type="match status" value="1"/>
</dbReference>
<evidence type="ECO:0000256" key="8">
    <source>
        <dbReference type="ARBA" id="ARBA00022840"/>
    </source>
</evidence>
<dbReference type="GO" id="GO:0010976">
    <property type="term" value="P:positive regulation of neuron projection development"/>
    <property type="evidence" value="ECO:0007669"/>
    <property type="project" value="TreeGrafter"/>
</dbReference>
<name>A0A8S3TYT1_MYTED</name>
<evidence type="ECO:0000256" key="5">
    <source>
        <dbReference type="ARBA" id="ARBA00022729"/>
    </source>
</evidence>
<dbReference type="GO" id="GO:0030182">
    <property type="term" value="P:neuron differentiation"/>
    <property type="evidence" value="ECO:0007669"/>
    <property type="project" value="UniProtKB-ARBA"/>
</dbReference>
<keyword evidence="7" id="KW-0418">Kinase</keyword>
<dbReference type="PANTHER" id="PTHR24416">
    <property type="entry name" value="TYROSINE-PROTEIN KINASE RECEPTOR"/>
    <property type="match status" value="1"/>
</dbReference>
<dbReference type="GO" id="GO:0050793">
    <property type="term" value="P:regulation of developmental process"/>
    <property type="evidence" value="ECO:0007669"/>
    <property type="project" value="UniProtKB-ARBA"/>
</dbReference>
<keyword evidence="11" id="KW-0829">Tyrosine-protein kinase</keyword>
<dbReference type="GO" id="GO:0005524">
    <property type="term" value="F:ATP binding"/>
    <property type="evidence" value="ECO:0007669"/>
    <property type="project" value="UniProtKB-KW"/>
</dbReference>
<dbReference type="GO" id="GO:0051897">
    <property type="term" value="P:positive regulation of phosphatidylinositol 3-kinase/protein kinase B signal transduction"/>
    <property type="evidence" value="ECO:0007669"/>
    <property type="project" value="TreeGrafter"/>
</dbReference>
<dbReference type="InterPro" id="IPR000719">
    <property type="entry name" value="Prot_kinase_dom"/>
</dbReference>